<evidence type="ECO:0000313" key="1">
    <source>
        <dbReference type="EMBL" id="KAI7936804.1"/>
    </source>
</evidence>
<comment type="caution">
    <text evidence="1">The sequence shown here is derived from an EMBL/GenBank/DDBJ whole genome shotgun (WGS) entry which is preliminary data.</text>
</comment>
<organism evidence="1 2">
    <name type="scientific">Puccinia striiformis f. sp. tritici</name>
    <dbReference type="NCBI Taxonomy" id="168172"/>
    <lineage>
        <taxon>Eukaryota</taxon>
        <taxon>Fungi</taxon>
        <taxon>Dikarya</taxon>
        <taxon>Basidiomycota</taxon>
        <taxon>Pucciniomycotina</taxon>
        <taxon>Pucciniomycetes</taxon>
        <taxon>Pucciniales</taxon>
        <taxon>Pucciniaceae</taxon>
        <taxon>Puccinia</taxon>
    </lineage>
</organism>
<sequence>MSASPSTWKPTRTIPMKIGSFEKACFILRWYDAVDHQSRKWKEDHLAPNQMDEDFKGLDHYQTTIGSLLKYVRGHVRDLIQIKGDIPPRKEMLVILYADLSPPGSKTSKKEIQKELGENMNMQIQMTYMRLAQVYHYKHKLPKNTQWAVIDKQLMRILRGSSPAFQHMHAKLVLAKDTKLFSGAVHIRSIPEKQLSVPSLDNVRAAMALDSTAGAA</sequence>
<reference evidence="1 2" key="3">
    <citation type="journal article" date="2022" name="Microbiol. Spectr.">
        <title>Folding features and dynamics of 3D genome architecture in plant fungal pathogens.</title>
        <authorList>
            <person name="Xia C."/>
        </authorList>
    </citation>
    <scope>NUCLEOTIDE SEQUENCE [LARGE SCALE GENOMIC DNA]</scope>
    <source>
        <strain evidence="1 2">93-210</strain>
    </source>
</reference>
<name>A0ACC0DPG6_9BASI</name>
<keyword evidence="2" id="KW-1185">Reference proteome</keyword>
<reference evidence="2" key="2">
    <citation type="journal article" date="2018" name="Mol. Plant Microbe Interact.">
        <title>Genome sequence resources for the wheat stripe rust pathogen (Puccinia striiformis f. sp. tritici) and the barley stripe rust pathogen (Puccinia striiformis f. sp. hordei).</title>
        <authorList>
            <person name="Xia C."/>
            <person name="Wang M."/>
            <person name="Yin C."/>
            <person name="Cornejo O.E."/>
            <person name="Hulbert S.H."/>
            <person name="Chen X."/>
        </authorList>
    </citation>
    <scope>NUCLEOTIDE SEQUENCE [LARGE SCALE GENOMIC DNA]</scope>
    <source>
        <strain evidence="2">93-210</strain>
    </source>
</reference>
<dbReference type="Proteomes" id="UP001060170">
    <property type="component" value="Chromosome 17"/>
</dbReference>
<evidence type="ECO:0000313" key="2">
    <source>
        <dbReference type="Proteomes" id="UP001060170"/>
    </source>
</evidence>
<dbReference type="EMBL" id="CM045881">
    <property type="protein sequence ID" value="KAI7936804.1"/>
    <property type="molecule type" value="Genomic_DNA"/>
</dbReference>
<reference evidence="2" key="1">
    <citation type="journal article" date="2018" name="BMC Genomics">
        <title>Genomic insights into host adaptation between the wheat stripe rust pathogen (Puccinia striiformis f. sp. tritici) and the barley stripe rust pathogen (Puccinia striiformis f. sp. hordei).</title>
        <authorList>
            <person name="Xia C."/>
            <person name="Wang M."/>
            <person name="Yin C."/>
            <person name="Cornejo O.E."/>
            <person name="Hulbert S.H."/>
            <person name="Chen X."/>
        </authorList>
    </citation>
    <scope>NUCLEOTIDE SEQUENCE [LARGE SCALE GENOMIC DNA]</scope>
    <source>
        <strain evidence="2">93-210</strain>
    </source>
</reference>
<accession>A0ACC0DPG6</accession>
<gene>
    <name evidence="1" type="ORF">MJO28_015703</name>
</gene>
<proteinExistence type="predicted"/>
<protein>
    <submittedName>
        <fullName evidence="1">Uncharacterized protein</fullName>
    </submittedName>
</protein>